<evidence type="ECO:0000313" key="11">
    <source>
        <dbReference type="Proteomes" id="UP000050378"/>
    </source>
</evidence>
<dbReference type="EMBL" id="LJTC01000013">
    <property type="protein sequence ID" value="KPM81793.1"/>
    <property type="molecule type" value="Genomic_DNA"/>
</dbReference>
<accession>A0A0P7E3Y0</accession>
<reference evidence="10 11" key="1">
    <citation type="submission" date="2015-09" db="EMBL/GenBank/DDBJ databases">
        <title>Draft Genome Sequence of Pseudoalteromonas lipolytica UCD-48B.</title>
        <authorList>
            <person name="Krusor M."/>
            <person name="Coil D.A."/>
            <person name="Lang J.M."/>
            <person name="Eisen J.A."/>
            <person name="Alexiev A."/>
        </authorList>
    </citation>
    <scope>NUCLEOTIDE SEQUENCE [LARGE SCALE GENOMIC DNA]</scope>
    <source>
        <strain evidence="10 11">UCD-48B</strain>
    </source>
</reference>
<evidence type="ECO:0000256" key="1">
    <source>
        <dbReference type="ARBA" id="ARBA00004162"/>
    </source>
</evidence>
<dbReference type="GO" id="GO:0005886">
    <property type="term" value="C:plasma membrane"/>
    <property type="evidence" value="ECO:0007669"/>
    <property type="project" value="UniProtKB-SubCell"/>
</dbReference>
<evidence type="ECO:0000256" key="2">
    <source>
        <dbReference type="ARBA" id="ARBA00005837"/>
    </source>
</evidence>
<dbReference type="Proteomes" id="UP000050378">
    <property type="component" value="Unassembled WGS sequence"/>
</dbReference>
<dbReference type="InterPro" id="IPR005573">
    <property type="entry name" value="Anti-sigma_E_RseA_C"/>
</dbReference>
<name>A0A0P7E3Y0_9GAMM</name>
<comment type="caution">
    <text evidence="10">The sequence shown here is derived from an EMBL/GenBank/DDBJ whole genome shotgun (WGS) entry which is preliminary data.</text>
</comment>
<comment type="subcellular location">
    <subcellularLocation>
        <location evidence="7">Cell inner membrane</location>
    </subcellularLocation>
    <subcellularLocation>
        <location evidence="1">Cell membrane</location>
        <topology evidence="1">Single-pass membrane protein</topology>
    </subcellularLocation>
</comment>
<feature type="domain" description="Anti sigma-E protein RseA N-terminal" evidence="8">
    <location>
        <begin position="11"/>
        <end position="85"/>
    </location>
</feature>
<dbReference type="Gene3D" id="1.10.10.880">
    <property type="entry name" value="Anti sigma-E protein RseA, N-terminal domain"/>
    <property type="match status" value="1"/>
</dbReference>
<protein>
    <recommendedName>
        <fullName evidence="7">Anti-sigma-E factor RseA</fullName>
    </recommendedName>
    <alternativeName>
        <fullName evidence="7">Regulator of SigE</fullName>
    </alternativeName>
    <alternativeName>
        <fullName evidence="7">Sigma-E anti-sigma factor RseA</fullName>
    </alternativeName>
    <alternativeName>
        <fullName evidence="7">Sigma-E factor negative regulatory protein</fullName>
    </alternativeName>
</protein>
<dbReference type="GO" id="GO:0016989">
    <property type="term" value="F:sigma factor antagonist activity"/>
    <property type="evidence" value="ECO:0007669"/>
    <property type="project" value="InterPro"/>
</dbReference>
<gene>
    <name evidence="10" type="ORF">AOG27_17750</name>
</gene>
<dbReference type="InterPro" id="IPR026279">
    <property type="entry name" value="RseA"/>
</dbReference>
<evidence type="ECO:0000256" key="5">
    <source>
        <dbReference type="ARBA" id="ARBA00022989"/>
    </source>
</evidence>
<keyword evidence="7" id="KW-0997">Cell inner membrane</keyword>
<dbReference type="STRING" id="570156.AOG27_17750"/>
<evidence type="ECO:0000256" key="7">
    <source>
        <dbReference type="PIRNR" id="PIRNR016938"/>
    </source>
</evidence>
<keyword evidence="10" id="KW-0547">Nucleotide-binding</keyword>
<dbReference type="Pfam" id="PF03872">
    <property type="entry name" value="RseA_N"/>
    <property type="match status" value="1"/>
</dbReference>
<evidence type="ECO:0000259" key="9">
    <source>
        <dbReference type="Pfam" id="PF03873"/>
    </source>
</evidence>
<dbReference type="Pfam" id="PF03873">
    <property type="entry name" value="RseA_C"/>
    <property type="match status" value="1"/>
</dbReference>
<keyword evidence="3 7" id="KW-1003">Cell membrane</keyword>
<dbReference type="PANTHER" id="PTHR38104:SF1">
    <property type="entry name" value="ANTI-SIGMA-E FACTOR RSEA"/>
    <property type="match status" value="1"/>
</dbReference>
<evidence type="ECO:0000256" key="3">
    <source>
        <dbReference type="ARBA" id="ARBA00022475"/>
    </source>
</evidence>
<dbReference type="AlphaFoldDB" id="A0A0P7E3Y0"/>
<keyword evidence="10" id="KW-0067">ATP-binding</keyword>
<dbReference type="InterPro" id="IPR036147">
    <property type="entry name" value="Anti-sigma_E_RseA_N_sf"/>
</dbReference>
<dbReference type="PANTHER" id="PTHR38104">
    <property type="match status" value="1"/>
</dbReference>
<dbReference type="InterPro" id="IPR005572">
    <property type="entry name" value="Anti-sigma_E_RseA_N"/>
</dbReference>
<feature type="domain" description="Anti sigma-E protein RseA C-terminal" evidence="9">
    <location>
        <begin position="137"/>
        <end position="190"/>
    </location>
</feature>
<keyword evidence="6 7" id="KW-0472">Membrane</keyword>
<evidence type="ECO:0000256" key="6">
    <source>
        <dbReference type="ARBA" id="ARBA00023136"/>
    </source>
</evidence>
<dbReference type="InterPro" id="IPR052383">
    <property type="entry name" value="Anti-sigma-E_RseA-like"/>
</dbReference>
<dbReference type="GO" id="GO:0005524">
    <property type="term" value="F:ATP binding"/>
    <property type="evidence" value="ECO:0007669"/>
    <property type="project" value="UniProtKB-KW"/>
</dbReference>
<comment type="subunit">
    <text evidence="7">Interacts 1:1 with ECF RNA polymerase sigma-E (RpoE); this inhibits the interaction of sigma-E with the RNA polymerase catalytic core and leads to a decreased expression of sigma-E-regulated genes. Interacts with RseB.</text>
</comment>
<keyword evidence="4" id="KW-0812">Transmembrane</keyword>
<keyword evidence="5" id="KW-1133">Transmembrane helix</keyword>
<dbReference type="OrthoDB" id="6194196at2"/>
<comment type="similarity">
    <text evidence="2 7">Belongs to the RseA family.</text>
</comment>
<dbReference type="PIRSF" id="PIRSF016938">
    <property type="entry name" value="RseA"/>
    <property type="match status" value="1"/>
</dbReference>
<evidence type="ECO:0000256" key="4">
    <source>
        <dbReference type="ARBA" id="ARBA00022692"/>
    </source>
</evidence>
<dbReference type="PATRIC" id="fig|570156.3.peg.1473"/>
<proteinExistence type="inferred from homology"/>
<dbReference type="RefSeq" id="WP_054554332.1">
    <property type="nucleotide sequence ID" value="NZ_LJTC01000013.1"/>
</dbReference>
<evidence type="ECO:0000259" key="8">
    <source>
        <dbReference type="Pfam" id="PF03872"/>
    </source>
</evidence>
<dbReference type="SUPFAM" id="SSF89069">
    <property type="entry name" value="N-terminal, cytoplasmic domain of anti-sigmaE factor RseA"/>
    <property type="match status" value="1"/>
</dbReference>
<organism evidence="10 11">
    <name type="scientific">Pseudoalteromonas lipolytica</name>
    <dbReference type="NCBI Taxonomy" id="570156"/>
    <lineage>
        <taxon>Bacteria</taxon>
        <taxon>Pseudomonadati</taxon>
        <taxon>Pseudomonadota</taxon>
        <taxon>Gammaproteobacteria</taxon>
        <taxon>Alteromonadales</taxon>
        <taxon>Pseudoalteromonadaceae</taxon>
        <taxon>Pseudoalteromonas</taxon>
    </lineage>
</organism>
<dbReference type="CDD" id="cd16328">
    <property type="entry name" value="RseA_N"/>
    <property type="match status" value="1"/>
</dbReference>
<comment type="function">
    <text evidence="7">An anti-sigma factor for extracytoplasmic function (ECF) sigma factor sigma-E (RpoE). ECF sigma factors are held in an inactive form by an anti-sigma factor until released by regulated intramembrane proteolysis (RIP). RIP occurs when an extracytoplasmic signal triggers a concerted proteolytic cascade to transmit information and elicit cellular responses. The membrane-spanning regulatory substrate protein is first cut periplasmically (site-1 protease, S1P, DegS), then within the membrane itself (site-2 protease, S2P, RseP), while cytoplasmic proteases finish degrading the anti-sigma factor, liberating sigma-E.</text>
</comment>
<evidence type="ECO:0000313" key="10">
    <source>
        <dbReference type="EMBL" id="KPM81793.1"/>
    </source>
</evidence>
<sequence>MTKADVNKLDNEQLSALLDGEQQLTDQAITNDDVSTFGRYALIGDVMRAEANNNAFNFDIADAVAESLEQEPVYADFANKTTAPKSEEIVAATGTDNVVAFNWRRPFAQVAIAASVAMFAIVGVQTLPQNSEVPQNDIPTLQTVPLTGMASPVSYSSEQPALENAEQGLRELQQQRIGALVLEHQRQARVAYSLEKSQTAENADEEKN</sequence>